<keyword evidence="3" id="KW-1185">Reference proteome</keyword>
<dbReference type="InterPro" id="IPR053134">
    <property type="entry name" value="RNA-dir_DNA_polymerase"/>
</dbReference>
<accession>A0AAV1K9A4</accession>
<dbReference type="InterPro" id="IPR000477">
    <property type="entry name" value="RT_dom"/>
</dbReference>
<dbReference type="Proteomes" id="UP001314205">
    <property type="component" value="Unassembled WGS sequence"/>
</dbReference>
<protein>
    <recommendedName>
        <fullName evidence="1">Reverse transcriptase domain-containing protein</fullName>
    </recommendedName>
</protein>
<dbReference type="Gene3D" id="3.10.10.10">
    <property type="entry name" value="HIV Type 1 Reverse Transcriptase, subunit A, domain 1"/>
    <property type="match status" value="1"/>
</dbReference>
<evidence type="ECO:0000313" key="3">
    <source>
        <dbReference type="Proteomes" id="UP001314205"/>
    </source>
</evidence>
<dbReference type="AlphaFoldDB" id="A0AAV1K9A4"/>
<dbReference type="Gene3D" id="3.30.70.270">
    <property type="match status" value="1"/>
</dbReference>
<dbReference type="EMBL" id="CAVLGL010000001">
    <property type="protein sequence ID" value="CAK1578497.1"/>
    <property type="molecule type" value="Genomic_DNA"/>
</dbReference>
<dbReference type="GO" id="GO:0071897">
    <property type="term" value="P:DNA biosynthetic process"/>
    <property type="evidence" value="ECO:0007669"/>
    <property type="project" value="UniProtKB-ARBA"/>
</dbReference>
<dbReference type="InterPro" id="IPR043502">
    <property type="entry name" value="DNA/RNA_pol_sf"/>
</dbReference>
<evidence type="ECO:0000259" key="1">
    <source>
        <dbReference type="Pfam" id="PF00078"/>
    </source>
</evidence>
<proteinExistence type="predicted"/>
<dbReference type="SUPFAM" id="SSF56672">
    <property type="entry name" value="DNA/RNA polymerases"/>
    <property type="match status" value="1"/>
</dbReference>
<gene>
    <name evidence="2" type="ORF">PARMNEM_LOCUS569</name>
</gene>
<dbReference type="InterPro" id="IPR043128">
    <property type="entry name" value="Rev_trsase/Diguanyl_cyclase"/>
</dbReference>
<evidence type="ECO:0000313" key="2">
    <source>
        <dbReference type="EMBL" id="CAK1578497.1"/>
    </source>
</evidence>
<dbReference type="Pfam" id="PF00078">
    <property type="entry name" value="RVT_1"/>
    <property type="match status" value="1"/>
</dbReference>
<feature type="domain" description="Reverse transcriptase" evidence="1">
    <location>
        <begin position="39"/>
        <end position="120"/>
    </location>
</feature>
<dbReference type="PANTHER" id="PTHR24559">
    <property type="entry name" value="TRANSPOSON TY3-I GAG-POL POLYPROTEIN"/>
    <property type="match status" value="1"/>
</dbReference>
<dbReference type="PANTHER" id="PTHR24559:SF444">
    <property type="entry name" value="REVERSE TRANSCRIPTASE DOMAIN-CONTAINING PROTEIN"/>
    <property type="match status" value="1"/>
</dbReference>
<reference evidence="2 3" key="1">
    <citation type="submission" date="2023-11" db="EMBL/GenBank/DDBJ databases">
        <authorList>
            <person name="Hedman E."/>
            <person name="Englund M."/>
            <person name="Stromberg M."/>
            <person name="Nyberg Akerstrom W."/>
            <person name="Nylinder S."/>
            <person name="Jareborg N."/>
            <person name="Kallberg Y."/>
            <person name="Kronander E."/>
        </authorList>
    </citation>
    <scope>NUCLEOTIDE SEQUENCE [LARGE SCALE GENOMIC DNA]</scope>
</reference>
<sequence>MDDIIANLSQFVYKFKLDIYHADHNICIKEEVIFKIAVVKQDCHVEFMRVMFGLVEGPSIISKVVKTTYGKLFNDVIRAYFDDITGGANSINDFLIILRQVFELTRQKNLKLNQKKCIFIDIKIPLFVKLVGYKQERVYPKRTVAVE</sequence>
<comment type="caution">
    <text evidence="2">The sequence shown here is derived from an EMBL/GenBank/DDBJ whole genome shotgun (WGS) entry which is preliminary data.</text>
</comment>
<name>A0AAV1K9A4_9NEOP</name>
<organism evidence="2 3">
    <name type="scientific">Parnassius mnemosyne</name>
    <name type="common">clouded apollo</name>
    <dbReference type="NCBI Taxonomy" id="213953"/>
    <lineage>
        <taxon>Eukaryota</taxon>
        <taxon>Metazoa</taxon>
        <taxon>Ecdysozoa</taxon>
        <taxon>Arthropoda</taxon>
        <taxon>Hexapoda</taxon>
        <taxon>Insecta</taxon>
        <taxon>Pterygota</taxon>
        <taxon>Neoptera</taxon>
        <taxon>Endopterygota</taxon>
        <taxon>Lepidoptera</taxon>
        <taxon>Glossata</taxon>
        <taxon>Ditrysia</taxon>
        <taxon>Papilionoidea</taxon>
        <taxon>Papilionidae</taxon>
        <taxon>Parnassiinae</taxon>
        <taxon>Parnassini</taxon>
        <taxon>Parnassius</taxon>
        <taxon>Driopa</taxon>
    </lineage>
</organism>